<organism evidence="1 2">
    <name type="scientific">Gemmatimonas phototrophica</name>
    <dbReference type="NCBI Taxonomy" id="1379270"/>
    <lineage>
        <taxon>Bacteria</taxon>
        <taxon>Pseudomonadati</taxon>
        <taxon>Gemmatimonadota</taxon>
        <taxon>Gemmatimonadia</taxon>
        <taxon>Gemmatimonadales</taxon>
        <taxon>Gemmatimonadaceae</taxon>
        <taxon>Gemmatimonas</taxon>
    </lineage>
</organism>
<reference evidence="1 2" key="2">
    <citation type="journal article" date="2016" name="Environ. Microbiol. Rep.">
        <title>Metagenomic evidence for the presence of phototrophic Gemmatimonadetes bacteria in diverse environments.</title>
        <authorList>
            <person name="Zeng Y."/>
            <person name="Baumbach J."/>
            <person name="Barbosa E.G."/>
            <person name="Azevedo V."/>
            <person name="Zhang C."/>
            <person name="Koblizek M."/>
        </authorList>
    </citation>
    <scope>NUCLEOTIDE SEQUENCE [LARGE SCALE GENOMIC DNA]</scope>
    <source>
        <strain evidence="1 2">AP64</strain>
    </source>
</reference>
<dbReference type="Proteomes" id="UP000076404">
    <property type="component" value="Chromosome"/>
</dbReference>
<evidence type="ECO:0000313" key="2">
    <source>
        <dbReference type="Proteomes" id="UP000076404"/>
    </source>
</evidence>
<dbReference type="eggNOG" id="ENOG50342B9">
    <property type="taxonomic scope" value="Bacteria"/>
</dbReference>
<dbReference type="InterPro" id="IPR026265">
    <property type="entry name" value="LptC"/>
</dbReference>
<dbReference type="AlphaFoldDB" id="A0A143BK95"/>
<accession>A0A143BK95</accession>
<dbReference type="NCBIfam" id="TIGR04409">
    <property type="entry name" value="LptC_YrbK"/>
    <property type="match status" value="1"/>
</dbReference>
<keyword evidence="2" id="KW-1185">Reference proteome</keyword>
<protein>
    <recommendedName>
        <fullName evidence="3">LPS export ABC transporter periplasmic protein LptC</fullName>
    </recommendedName>
</protein>
<name>A0A143BK95_9BACT</name>
<dbReference type="GO" id="GO:0015221">
    <property type="term" value="F:lipopolysaccharide transmembrane transporter activity"/>
    <property type="evidence" value="ECO:0007669"/>
    <property type="project" value="InterPro"/>
</dbReference>
<dbReference type="GO" id="GO:0005886">
    <property type="term" value="C:plasma membrane"/>
    <property type="evidence" value="ECO:0007669"/>
    <property type="project" value="InterPro"/>
</dbReference>
<proteinExistence type="predicted"/>
<dbReference type="Pfam" id="PF06835">
    <property type="entry name" value="LptC"/>
    <property type="match status" value="1"/>
</dbReference>
<sequence length="179" mass="19793">MYGAISVLLLGGAACPKKPATTKRAQRSAMPDSADQMGFGVRHVLTNRGVSNGELLADTAYMYEDGTRLEMRRVNMTFYTAQGVKDGVLTSKTGTYNSRLQRLEARGDVVVIREDGKRFSSQQLVFDQVRNQFFSDSAFVLNEPKRELSGIGFESDPKLNNFKCLKSCKGIAPVQVPTR</sequence>
<reference evidence="1 2" key="1">
    <citation type="journal article" date="2014" name="Proc. Natl. Acad. Sci. U.S.A.">
        <title>Functional type 2 photosynthetic reaction centers found in the rare bacterial phylum Gemmatimonadetes.</title>
        <authorList>
            <person name="Zeng Y."/>
            <person name="Feng F."/>
            <person name="Medova H."/>
            <person name="Dean J."/>
            <person name="Koblizek M."/>
        </authorList>
    </citation>
    <scope>NUCLEOTIDE SEQUENCE [LARGE SCALE GENOMIC DNA]</scope>
    <source>
        <strain evidence="1 2">AP64</strain>
    </source>
</reference>
<evidence type="ECO:0008006" key="3">
    <source>
        <dbReference type="Google" id="ProtNLM"/>
    </source>
</evidence>
<dbReference type="KEGG" id="gph:GEMMAAP_08805"/>
<dbReference type="Gene3D" id="2.60.450.10">
    <property type="entry name" value="Lipopolysaccharide (LPS) transport protein A like domain"/>
    <property type="match status" value="1"/>
</dbReference>
<dbReference type="EMBL" id="CP011454">
    <property type="protein sequence ID" value="AMW04910.1"/>
    <property type="molecule type" value="Genomic_DNA"/>
</dbReference>
<dbReference type="InterPro" id="IPR010664">
    <property type="entry name" value="LipoPS_assembly_LptC-rel"/>
</dbReference>
<gene>
    <name evidence="1" type="ORF">GEMMAAP_08805</name>
</gene>
<dbReference type="STRING" id="1379270.GEMMAAP_08805"/>
<evidence type="ECO:0000313" key="1">
    <source>
        <dbReference type="EMBL" id="AMW04910.1"/>
    </source>
</evidence>